<accession>A0A2I0I7Y1</accession>
<evidence type="ECO:0000256" key="1">
    <source>
        <dbReference type="SAM" id="Phobius"/>
    </source>
</evidence>
<dbReference type="Proteomes" id="UP000233551">
    <property type="component" value="Unassembled WGS sequence"/>
</dbReference>
<comment type="caution">
    <text evidence="2">The sequence shown here is derived from an EMBL/GenBank/DDBJ whole genome shotgun (WGS) entry which is preliminary data.</text>
</comment>
<protein>
    <submittedName>
        <fullName evidence="2">Uncharacterized protein</fullName>
    </submittedName>
</protein>
<name>A0A2I0I7Y1_PUNGR</name>
<reference evidence="2 3" key="1">
    <citation type="submission" date="2017-11" db="EMBL/GenBank/DDBJ databases">
        <title>De-novo sequencing of pomegranate (Punica granatum L.) genome.</title>
        <authorList>
            <person name="Akparov Z."/>
            <person name="Amiraslanov A."/>
            <person name="Hajiyeva S."/>
            <person name="Abbasov M."/>
            <person name="Kaur K."/>
            <person name="Hamwieh A."/>
            <person name="Solovyev V."/>
            <person name="Salamov A."/>
            <person name="Braich B."/>
            <person name="Kosarev P."/>
            <person name="Mahmoud A."/>
            <person name="Hajiyev E."/>
            <person name="Babayeva S."/>
            <person name="Izzatullayeva V."/>
            <person name="Mammadov A."/>
            <person name="Mammadov A."/>
            <person name="Sharifova S."/>
            <person name="Ojaghi J."/>
            <person name="Eynullazada K."/>
            <person name="Bayramov B."/>
            <person name="Abdulazimova A."/>
            <person name="Shahmuradov I."/>
        </authorList>
    </citation>
    <scope>NUCLEOTIDE SEQUENCE [LARGE SCALE GENOMIC DNA]</scope>
    <source>
        <strain evidence="3">cv. AG2017</strain>
        <tissue evidence="2">Leaf</tissue>
    </source>
</reference>
<evidence type="ECO:0000313" key="2">
    <source>
        <dbReference type="EMBL" id="PKI40092.1"/>
    </source>
</evidence>
<gene>
    <name evidence="2" type="ORF">CRG98_039545</name>
</gene>
<keyword evidence="1" id="KW-0472">Membrane</keyword>
<proteinExistence type="predicted"/>
<dbReference type="EMBL" id="PGOL01003669">
    <property type="protein sequence ID" value="PKI40092.1"/>
    <property type="molecule type" value="Genomic_DNA"/>
</dbReference>
<evidence type="ECO:0000313" key="3">
    <source>
        <dbReference type="Proteomes" id="UP000233551"/>
    </source>
</evidence>
<dbReference type="AlphaFoldDB" id="A0A2I0I7Y1"/>
<keyword evidence="3" id="KW-1185">Reference proteome</keyword>
<keyword evidence="1" id="KW-1133">Transmembrane helix</keyword>
<sequence length="67" mass="7269">MPVGPHDHIATVHGWMAMAWCMHGIKDETMGAIKPAVVDGIMTFEWVFCTSTLGVATTVIASLIRLN</sequence>
<feature type="transmembrane region" description="Helical" evidence="1">
    <location>
        <begin position="44"/>
        <end position="64"/>
    </location>
</feature>
<keyword evidence="1" id="KW-0812">Transmembrane</keyword>
<organism evidence="2 3">
    <name type="scientific">Punica granatum</name>
    <name type="common">Pomegranate</name>
    <dbReference type="NCBI Taxonomy" id="22663"/>
    <lineage>
        <taxon>Eukaryota</taxon>
        <taxon>Viridiplantae</taxon>
        <taxon>Streptophyta</taxon>
        <taxon>Embryophyta</taxon>
        <taxon>Tracheophyta</taxon>
        <taxon>Spermatophyta</taxon>
        <taxon>Magnoliopsida</taxon>
        <taxon>eudicotyledons</taxon>
        <taxon>Gunneridae</taxon>
        <taxon>Pentapetalae</taxon>
        <taxon>rosids</taxon>
        <taxon>malvids</taxon>
        <taxon>Myrtales</taxon>
        <taxon>Lythraceae</taxon>
        <taxon>Punica</taxon>
    </lineage>
</organism>